<comment type="caution">
    <text evidence="2">The sequence shown here is derived from an EMBL/GenBank/DDBJ whole genome shotgun (WGS) entry which is preliminary data.</text>
</comment>
<feature type="transmembrane region" description="Helical" evidence="1">
    <location>
        <begin position="164"/>
        <end position="180"/>
    </location>
</feature>
<dbReference type="EMBL" id="JACRSS010000002">
    <property type="protein sequence ID" value="MBC8538600.1"/>
    <property type="molecule type" value="Genomic_DNA"/>
</dbReference>
<name>A0A926DGP9_9FIRM</name>
<sequence>MTNEKPKSNEVRMWLLILASFLILVGIGLVIFLAAPAGEDGPATFAGYFSKLFENPWPTALAFVLLLAGIAGVIVYAKKGSLSKTQWETKEIITAALCMGLSFVLSCIKLYEMPLGGSITPGSMLPIILFAYIYGTPKGLIVGLLYGFMQMLQGIYFVDVIQFALDYILAFLALGLAGLYRKNIVPAVLIACAARFFFAFWAGMYWIPEGQNPFIYSFVYNITYIGPECVICVLISLIPGVRKNIEMLKNQALQRKNSKTAKAAA</sequence>
<dbReference type="RefSeq" id="WP_249280328.1">
    <property type="nucleotide sequence ID" value="NZ_JACRSS010000002.1"/>
</dbReference>
<dbReference type="InterPro" id="IPR012651">
    <property type="entry name" value="Thia_Transptr_ThiT"/>
</dbReference>
<dbReference type="GO" id="GO:0005886">
    <property type="term" value="C:plasma membrane"/>
    <property type="evidence" value="ECO:0007669"/>
    <property type="project" value="InterPro"/>
</dbReference>
<evidence type="ECO:0000256" key="1">
    <source>
        <dbReference type="SAM" id="Phobius"/>
    </source>
</evidence>
<protein>
    <submittedName>
        <fullName evidence="2">Energy-coupled thiamine transporter ThiT</fullName>
    </submittedName>
</protein>
<evidence type="ECO:0000313" key="3">
    <source>
        <dbReference type="Proteomes" id="UP000617951"/>
    </source>
</evidence>
<dbReference type="Gene3D" id="1.10.1760.20">
    <property type="match status" value="1"/>
</dbReference>
<dbReference type="AlphaFoldDB" id="A0A926DGP9"/>
<organism evidence="2 3">
    <name type="scientific">Guopingia tenuis</name>
    <dbReference type="NCBI Taxonomy" id="2763656"/>
    <lineage>
        <taxon>Bacteria</taxon>
        <taxon>Bacillati</taxon>
        <taxon>Bacillota</taxon>
        <taxon>Clostridia</taxon>
        <taxon>Christensenellales</taxon>
        <taxon>Christensenellaceae</taxon>
        <taxon>Guopingia</taxon>
    </lineage>
</organism>
<keyword evidence="1" id="KW-0812">Transmembrane</keyword>
<feature type="transmembrane region" description="Helical" evidence="1">
    <location>
        <begin position="12"/>
        <end position="37"/>
    </location>
</feature>
<feature type="transmembrane region" description="Helical" evidence="1">
    <location>
        <begin position="214"/>
        <end position="238"/>
    </location>
</feature>
<feature type="transmembrane region" description="Helical" evidence="1">
    <location>
        <begin position="187"/>
        <end position="208"/>
    </location>
</feature>
<keyword evidence="1" id="KW-1133">Transmembrane helix</keyword>
<dbReference type="Proteomes" id="UP000617951">
    <property type="component" value="Unassembled WGS sequence"/>
</dbReference>
<proteinExistence type="predicted"/>
<dbReference type="Pfam" id="PF09515">
    <property type="entry name" value="Thia_YuaJ"/>
    <property type="match status" value="1"/>
</dbReference>
<feature type="transmembrane region" description="Helical" evidence="1">
    <location>
        <begin position="117"/>
        <end position="134"/>
    </location>
</feature>
<keyword evidence="3" id="KW-1185">Reference proteome</keyword>
<feature type="transmembrane region" description="Helical" evidence="1">
    <location>
        <begin position="57"/>
        <end position="77"/>
    </location>
</feature>
<keyword evidence="1" id="KW-0472">Membrane</keyword>
<gene>
    <name evidence="2" type="ORF">H8693_06595</name>
</gene>
<evidence type="ECO:0000313" key="2">
    <source>
        <dbReference type="EMBL" id="MBC8538600.1"/>
    </source>
</evidence>
<dbReference type="GO" id="GO:0015234">
    <property type="term" value="F:thiamine transmembrane transporter activity"/>
    <property type="evidence" value="ECO:0007669"/>
    <property type="project" value="InterPro"/>
</dbReference>
<accession>A0A926DGP9</accession>
<reference evidence="2" key="1">
    <citation type="submission" date="2020-08" db="EMBL/GenBank/DDBJ databases">
        <title>Genome public.</title>
        <authorList>
            <person name="Liu C."/>
            <person name="Sun Q."/>
        </authorList>
    </citation>
    <scope>NUCLEOTIDE SEQUENCE</scope>
    <source>
        <strain evidence="2">NSJ-63</strain>
    </source>
</reference>